<evidence type="ECO:0000313" key="13">
    <source>
        <dbReference type="EMBL" id="EPS37041.1"/>
    </source>
</evidence>
<evidence type="ECO:0000256" key="10">
    <source>
        <dbReference type="RuleBase" id="RU365075"/>
    </source>
</evidence>
<dbReference type="GO" id="GO:0017119">
    <property type="term" value="C:Golgi transport complex"/>
    <property type="evidence" value="ECO:0007669"/>
    <property type="project" value="UniProtKB-UniRule"/>
</dbReference>
<feature type="domain" description="Conserved Oligomeric Golgi complex subunit 6 C-terminal" evidence="12">
    <location>
        <begin position="204"/>
        <end position="375"/>
    </location>
</feature>
<dbReference type="OMA" id="RIEARHM"/>
<dbReference type="InterPro" id="IPR048368">
    <property type="entry name" value="COG6_N"/>
</dbReference>
<protein>
    <recommendedName>
        <fullName evidence="3 10">Conserved oligomeric Golgi complex subunit 6</fullName>
        <shortName evidence="10">COG complex subunit 6</shortName>
    </recommendedName>
    <alternativeName>
        <fullName evidence="8 10">Component of oligomeric Golgi complex 6</fullName>
    </alternativeName>
</protein>
<dbReference type="GO" id="GO:0000139">
    <property type="term" value="C:Golgi membrane"/>
    <property type="evidence" value="ECO:0007669"/>
    <property type="project" value="UniProtKB-SubCell"/>
</dbReference>
<dbReference type="STRING" id="1284197.S8A7B9"/>
<proteinExistence type="inferred from homology"/>
<evidence type="ECO:0000256" key="8">
    <source>
        <dbReference type="ARBA" id="ARBA00031348"/>
    </source>
</evidence>
<evidence type="ECO:0000259" key="11">
    <source>
        <dbReference type="Pfam" id="PF06419"/>
    </source>
</evidence>
<evidence type="ECO:0000256" key="7">
    <source>
        <dbReference type="ARBA" id="ARBA00023136"/>
    </source>
</evidence>
<evidence type="ECO:0000256" key="4">
    <source>
        <dbReference type="ARBA" id="ARBA00022448"/>
    </source>
</evidence>
<dbReference type="Proteomes" id="UP000015100">
    <property type="component" value="Unassembled WGS sequence"/>
</dbReference>
<name>S8A7B9_DACHA</name>
<accession>S8A7B9</accession>
<reference evidence="14" key="2">
    <citation type="submission" date="2013-04" db="EMBL/GenBank/DDBJ databases">
        <title>Genomic mechanisms accounting for the adaptation to parasitism in nematode-trapping fungi.</title>
        <authorList>
            <person name="Ahren D.G."/>
        </authorList>
    </citation>
    <scope>NUCLEOTIDE SEQUENCE [LARGE SCALE GENOMIC DNA]</scope>
    <source>
        <strain evidence="14">CBS 200.50</strain>
    </source>
</reference>
<evidence type="ECO:0000256" key="9">
    <source>
        <dbReference type="ARBA" id="ARBA00043873"/>
    </source>
</evidence>
<keyword evidence="7 10" id="KW-0472">Membrane</keyword>
<dbReference type="Pfam" id="PF20653">
    <property type="entry name" value="COG6_C"/>
    <property type="match status" value="1"/>
</dbReference>
<keyword evidence="14" id="KW-1185">Reference proteome</keyword>
<comment type="caution">
    <text evidence="13">The sequence shown here is derived from an EMBL/GenBank/DDBJ whole genome shotgun (WGS) entry which is preliminary data.</text>
</comment>
<dbReference type="OrthoDB" id="272987at2759"/>
<dbReference type="HOGENOM" id="CLU_011361_0_0_1"/>
<dbReference type="GO" id="GO:0015031">
    <property type="term" value="P:protein transport"/>
    <property type="evidence" value="ECO:0007669"/>
    <property type="project" value="UniProtKB-KW"/>
</dbReference>
<evidence type="ECO:0000259" key="12">
    <source>
        <dbReference type="Pfam" id="PF20653"/>
    </source>
</evidence>
<evidence type="ECO:0000313" key="14">
    <source>
        <dbReference type="Proteomes" id="UP000015100"/>
    </source>
</evidence>
<reference evidence="13 14" key="1">
    <citation type="journal article" date="2013" name="PLoS Genet.">
        <title>Genomic mechanisms accounting for the adaptation to parasitism in nematode-trapping fungi.</title>
        <authorList>
            <person name="Meerupati T."/>
            <person name="Andersson K.M."/>
            <person name="Friman E."/>
            <person name="Kumar D."/>
            <person name="Tunlid A."/>
            <person name="Ahren D."/>
        </authorList>
    </citation>
    <scope>NUCLEOTIDE SEQUENCE [LARGE SCALE GENOMIC DNA]</scope>
    <source>
        <strain evidence="13 14">CBS 200.50</strain>
    </source>
</reference>
<keyword evidence="5 10" id="KW-0653">Protein transport</keyword>
<sequence length="380" mass="42339">MANSEILLPFDDRDEQFVIDGIRLQEGTGTRSNHLPAKAAYIISTSATDPDIKEVLLAFDSIIENNNADNRRRLRAQILQELAGSNSQVVQNFGLIAAQVDNIGNALKVLHTNFNDITKRVDAGTFEINAAIQESDTTLAERQRLNNKEIVLHAFLEKFTLPVAHLANITSSPQSLDDDFFDTLDRVKGIHSDCQILLGSESTRAGVDIMDQMTKNLNSAYQKVYLWLQRELKFLSFETPVGNRQVRKALEVLTNRPALLQSCIDTLAEARQRSLYDSFNHALTGGDGDALGTKPIDMMAHDPIRYTGDMLAWLHSALVGELEALQAIFELPPNPGRTNRTIEGEIRIPLDSELHLRDHVRPLADKSLETALSTFRVSLT</sequence>
<dbReference type="PANTHER" id="PTHR21506">
    <property type="entry name" value="COMPONENT OF OLIGOMERIC GOLGI COMPLEX 6"/>
    <property type="match status" value="1"/>
</dbReference>
<dbReference type="EMBL" id="AQGS01000783">
    <property type="protein sequence ID" value="EPS37041.1"/>
    <property type="molecule type" value="Genomic_DNA"/>
</dbReference>
<organism evidence="13 14">
    <name type="scientific">Dactylellina haptotyla (strain CBS 200.50)</name>
    <name type="common">Nematode-trapping fungus</name>
    <name type="synonym">Monacrosporium haptotylum</name>
    <dbReference type="NCBI Taxonomy" id="1284197"/>
    <lineage>
        <taxon>Eukaryota</taxon>
        <taxon>Fungi</taxon>
        <taxon>Dikarya</taxon>
        <taxon>Ascomycota</taxon>
        <taxon>Pezizomycotina</taxon>
        <taxon>Orbiliomycetes</taxon>
        <taxon>Orbiliales</taxon>
        <taxon>Orbiliaceae</taxon>
        <taxon>Dactylellina</taxon>
    </lineage>
</organism>
<evidence type="ECO:0000256" key="1">
    <source>
        <dbReference type="ARBA" id="ARBA00004395"/>
    </source>
</evidence>
<evidence type="ECO:0000256" key="2">
    <source>
        <dbReference type="ARBA" id="ARBA00011023"/>
    </source>
</evidence>
<keyword evidence="6 10" id="KW-0333">Golgi apparatus</keyword>
<dbReference type="InterPro" id="IPR048369">
    <property type="entry name" value="COG6_C"/>
</dbReference>
<dbReference type="SMART" id="SM01087">
    <property type="entry name" value="COG6"/>
    <property type="match status" value="1"/>
</dbReference>
<comment type="subunit">
    <text evidence="10">Component of the conserved oligomeric Golgi complex.</text>
</comment>
<dbReference type="Pfam" id="PF06419">
    <property type="entry name" value="COG6_N"/>
    <property type="match status" value="1"/>
</dbReference>
<comment type="function">
    <text evidence="9">Acts as a component of the peripheral membrane COG complex that is involved in intra-Golgi protein trafficking. COG is located at the cis-Golgi, and regulates tethering of retrograde intra-Golgi vesicles and possibly a number of other membrane trafficking events.</text>
</comment>
<keyword evidence="4 10" id="KW-0813">Transport</keyword>
<comment type="function">
    <text evidence="10">Acts as component of the peripheral membrane COG complex that is involved in intra-Golgi protein trafficking. COG is located at the cis-Golgi, and regulates tethering of retrograde intra-Golgi vesicles and possibly a number of other membrane trafficking events.</text>
</comment>
<comment type="subcellular location">
    <subcellularLocation>
        <location evidence="1 10">Golgi apparatus membrane</location>
        <topology evidence="1 10">Peripheral membrane protein</topology>
    </subcellularLocation>
</comment>
<dbReference type="AlphaFoldDB" id="S8A7B9"/>
<dbReference type="GO" id="GO:0006891">
    <property type="term" value="P:intra-Golgi vesicle-mediated transport"/>
    <property type="evidence" value="ECO:0007669"/>
    <property type="project" value="UniProtKB-UniRule"/>
</dbReference>
<dbReference type="eggNOG" id="KOG3758">
    <property type="taxonomic scope" value="Eukaryota"/>
</dbReference>
<dbReference type="InterPro" id="IPR010490">
    <property type="entry name" value="COG6"/>
</dbReference>
<evidence type="ECO:0000256" key="5">
    <source>
        <dbReference type="ARBA" id="ARBA00022927"/>
    </source>
</evidence>
<dbReference type="PANTHER" id="PTHR21506:SF0">
    <property type="entry name" value="CONSERVED OLIGOMERIC GOLGI COMPLEX SUBUNIT 6"/>
    <property type="match status" value="1"/>
</dbReference>
<feature type="domain" description="Conserved oligomeric complex COG6 N-terminal" evidence="11">
    <location>
        <begin position="61"/>
        <end position="171"/>
    </location>
</feature>
<comment type="similarity">
    <text evidence="2 10">Belongs to the COG6 family.</text>
</comment>
<evidence type="ECO:0000256" key="6">
    <source>
        <dbReference type="ARBA" id="ARBA00023034"/>
    </source>
</evidence>
<gene>
    <name evidence="13" type="ORF">H072_9366</name>
</gene>
<evidence type="ECO:0000256" key="3">
    <source>
        <dbReference type="ARBA" id="ARBA00020973"/>
    </source>
</evidence>